<dbReference type="CDD" id="cd04301">
    <property type="entry name" value="NAT_SF"/>
    <property type="match status" value="1"/>
</dbReference>
<gene>
    <name evidence="2" type="ORF">RHIZ70_4031</name>
</gene>
<dbReference type="Gene3D" id="3.40.630.30">
    <property type="match status" value="1"/>
</dbReference>
<keyword evidence="3" id="KW-1185">Reference proteome</keyword>
<protein>
    <recommendedName>
        <fullName evidence="1">N-acetyltransferase domain-containing protein</fullName>
    </recommendedName>
</protein>
<proteinExistence type="predicted"/>
<sequence>MNETAFTTKPLSPDLWPDFETVMGPQGAGYGCWCTHFRLMPAQRKLLGGAEKKQHMRARVLSGPPPGLIGYRDGQPIGWVQVGPRSDVPNWNSSRTVSRPVDEADAADPGVWAISCFFVVSSGRGAGLSHALLAAAVDFARQNGASRIEACPIDRTKQSKSVGLYVGPTRIFRAAGFEEVALRKEGRPLMRLALL</sequence>
<dbReference type="Pfam" id="PF00583">
    <property type="entry name" value="Acetyltransf_1"/>
    <property type="match status" value="1"/>
</dbReference>
<name>A0A376ALS4_9HYPH</name>
<dbReference type="STRING" id="1336235.GCA_000518785_01099"/>
<dbReference type="AlphaFoldDB" id="A0A376ALS4"/>
<evidence type="ECO:0000259" key="1">
    <source>
        <dbReference type="PROSITE" id="PS51186"/>
    </source>
</evidence>
<dbReference type="InterPro" id="IPR000182">
    <property type="entry name" value="GNAT_dom"/>
</dbReference>
<accession>A0A376ALS4</accession>
<evidence type="ECO:0000313" key="3">
    <source>
        <dbReference type="Proteomes" id="UP000254764"/>
    </source>
</evidence>
<feature type="domain" description="N-acetyltransferase" evidence="1">
    <location>
        <begin position="6"/>
        <end position="195"/>
    </location>
</feature>
<dbReference type="InterPro" id="IPR016181">
    <property type="entry name" value="Acyl_CoA_acyltransferase"/>
</dbReference>
<dbReference type="PROSITE" id="PS51186">
    <property type="entry name" value="GNAT"/>
    <property type="match status" value="1"/>
</dbReference>
<dbReference type="Proteomes" id="UP000254764">
    <property type="component" value="Unassembled WGS sequence"/>
</dbReference>
<reference evidence="3" key="1">
    <citation type="submission" date="2018-07" db="EMBL/GenBank/DDBJ databases">
        <authorList>
            <person name="Peiro R."/>
            <person name="Begona"/>
            <person name="Cbmso G."/>
            <person name="Lopez M."/>
            <person name="Gonzalez S."/>
        </authorList>
    </citation>
    <scope>NUCLEOTIDE SEQUENCE [LARGE SCALE GENOMIC DNA]</scope>
</reference>
<dbReference type="SUPFAM" id="SSF55729">
    <property type="entry name" value="Acyl-CoA N-acyltransferases (Nat)"/>
    <property type="match status" value="1"/>
</dbReference>
<dbReference type="RefSeq" id="WP_115670821.1">
    <property type="nucleotide sequence ID" value="NZ_UEYP01000006.1"/>
</dbReference>
<dbReference type="EMBL" id="UEYP01000006">
    <property type="protein sequence ID" value="SSC68323.1"/>
    <property type="molecule type" value="Genomic_DNA"/>
</dbReference>
<dbReference type="GO" id="GO:0016747">
    <property type="term" value="F:acyltransferase activity, transferring groups other than amino-acyl groups"/>
    <property type="evidence" value="ECO:0007669"/>
    <property type="project" value="InterPro"/>
</dbReference>
<evidence type="ECO:0000313" key="2">
    <source>
        <dbReference type="EMBL" id="SSC68323.1"/>
    </source>
</evidence>
<organism evidence="2 3">
    <name type="scientific">Ciceribacter selenitireducens ATCC BAA-1503</name>
    <dbReference type="NCBI Taxonomy" id="1336235"/>
    <lineage>
        <taxon>Bacteria</taxon>
        <taxon>Pseudomonadati</taxon>
        <taxon>Pseudomonadota</taxon>
        <taxon>Alphaproteobacteria</taxon>
        <taxon>Hyphomicrobiales</taxon>
        <taxon>Rhizobiaceae</taxon>
        <taxon>Ciceribacter</taxon>
    </lineage>
</organism>
<dbReference type="OrthoDB" id="8894819at2"/>